<dbReference type="Gene3D" id="3.40.50.300">
    <property type="entry name" value="P-loop containing nucleotide triphosphate hydrolases"/>
    <property type="match status" value="1"/>
</dbReference>
<dbReference type="InterPro" id="IPR003959">
    <property type="entry name" value="ATPase_AAA_core"/>
</dbReference>
<evidence type="ECO:0000256" key="1">
    <source>
        <dbReference type="SAM" id="MobiDB-lite"/>
    </source>
</evidence>
<evidence type="ECO:0000313" key="3">
    <source>
        <dbReference type="EMBL" id="WDZ84962.1"/>
    </source>
</evidence>
<accession>A0ABY7ZPU1</accession>
<dbReference type="SMART" id="SM00382">
    <property type="entry name" value="AAA"/>
    <property type="match status" value="1"/>
</dbReference>
<dbReference type="Pfam" id="PF00004">
    <property type="entry name" value="AAA"/>
    <property type="match status" value="1"/>
</dbReference>
<dbReference type="RefSeq" id="WP_275031654.1">
    <property type="nucleotide sequence ID" value="NZ_CP118615.1"/>
</dbReference>
<dbReference type="EMBL" id="CP118615">
    <property type="protein sequence ID" value="WDZ84962.1"/>
    <property type="molecule type" value="Genomic_DNA"/>
</dbReference>
<evidence type="ECO:0000313" key="4">
    <source>
        <dbReference type="Proteomes" id="UP001219605"/>
    </source>
</evidence>
<gene>
    <name evidence="3" type="ORF">PVK37_00325</name>
</gene>
<organism evidence="3 4">
    <name type="scientific">Micromonospora cathayae</name>
    <dbReference type="NCBI Taxonomy" id="3028804"/>
    <lineage>
        <taxon>Bacteria</taxon>
        <taxon>Bacillati</taxon>
        <taxon>Actinomycetota</taxon>
        <taxon>Actinomycetes</taxon>
        <taxon>Micromonosporales</taxon>
        <taxon>Micromonosporaceae</taxon>
        <taxon>Micromonospora</taxon>
    </lineage>
</organism>
<dbReference type="InterPro" id="IPR027417">
    <property type="entry name" value="P-loop_NTPase"/>
</dbReference>
<feature type="compositionally biased region" description="Low complexity" evidence="1">
    <location>
        <begin position="13"/>
        <end position="23"/>
    </location>
</feature>
<dbReference type="Pfam" id="PF19347">
    <property type="entry name" value="DUF5925"/>
    <property type="match status" value="1"/>
</dbReference>
<dbReference type="InterPro" id="IPR045969">
    <property type="entry name" value="DUF5925"/>
</dbReference>
<sequence>MSSLDLPTPPAAPETAPASPAVPQTVPALPAVLRYDDADTPCDVVDALALADFITGHHPWSHTVRLPRARPDAELVPADGKLLRTAIESRQRSQLLGGDGWTARVVVWKGYGAEVTVTAVSGEVGQAALDRIVAGATDREDSGVGRIGFWHQNPRRGAQRDVRSVATPDWADIRANYTAAARDALERLMAVTADDVVGRLVLLHGAPGTGKTTALRALARAWRQWCQVDCVLDPDTLFADAGYLSEVAVGNEDEPDGGPRWRLLIVEDCDELIRGEARQASGQALSRLLNLTDGLLGQGRDVLVAITTNEDLSRLHPAVTRPGRCLARVEVGPLSYAEATGWLGHGTGVPSTGATLAELYALRSGAATEPVVRPEIGGYL</sequence>
<name>A0ABY7ZPU1_9ACTN</name>
<feature type="domain" description="AAA+ ATPase" evidence="2">
    <location>
        <begin position="197"/>
        <end position="335"/>
    </location>
</feature>
<proteinExistence type="predicted"/>
<protein>
    <submittedName>
        <fullName evidence="3">DUF5925 domain-containing protein</fullName>
    </submittedName>
</protein>
<evidence type="ECO:0000259" key="2">
    <source>
        <dbReference type="SMART" id="SM00382"/>
    </source>
</evidence>
<dbReference type="Proteomes" id="UP001219605">
    <property type="component" value="Chromosome"/>
</dbReference>
<dbReference type="SUPFAM" id="SSF52540">
    <property type="entry name" value="P-loop containing nucleoside triphosphate hydrolases"/>
    <property type="match status" value="1"/>
</dbReference>
<reference evidence="3 4" key="1">
    <citation type="submission" date="2023-02" db="EMBL/GenBank/DDBJ databases">
        <authorList>
            <person name="Mo P."/>
        </authorList>
    </citation>
    <scope>NUCLEOTIDE SEQUENCE [LARGE SCALE GENOMIC DNA]</scope>
    <source>
        <strain evidence="3 4">HUAS 3</strain>
    </source>
</reference>
<keyword evidence="4" id="KW-1185">Reference proteome</keyword>
<feature type="region of interest" description="Disordered" evidence="1">
    <location>
        <begin position="1"/>
        <end position="23"/>
    </location>
</feature>
<dbReference type="InterPro" id="IPR003593">
    <property type="entry name" value="AAA+_ATPase"/>
</dbReference>